<dbReference type="Gene3D" id="3.40.50.1980">
    <property type="entry name" value="Nitrogenase molybdenum iron protein domain"/>
    <property type="match status" value="3"/>
</dbReference>
<dbReference type="Proteomes" id="UP000277582">
    <property type="component" value="Unassembled WGS sequence"/>
</dbReference>
<evidence type="ECO:0000313" key="3">
    <source>
        <dbReference type="Proteomes" id="UP000277582"/>
    </source>
</evidence>
<comment type="caution">
    <text evidence="2">The sequence shown here is derived from an EMBL/GenBank/DDBJ whole genome shotgun (WGS) entry which is preliminary data.</text>
</comment>
<dbReference type="EMBL" id="RCOS01000005">
    <property type="protein sequence ID" value="RSN79047.1"/>
    <property type="molecule type" value="Genomic_DNA"/>
</dbReference>
<dbReference type="SUPFAM" id="SSF53807">
    <property type="entry name" value="Helical backbone' metal receptor"/>
    <property type="match status" value="1"/>
</dbReference>
<dbReference type="PRINTS" id="PR00691">
    <property type="entry name" value="ADHESINB"/>
</dbReference>
<name>A0A429GZ51_9CREN</name>
<keyword evidence="3" id="KW-1185">Reference proteome</keyword>
<dbReference type="RefSeq" id="WP_133308273.1">
    <property type="nucleotide sequence ID" value="NZ_RCOS01000005.1"/>
</dbReference>
<reference evidence="2 3" key="1">
    <citation type="submission" date="2018-10" db="EMBL/GenBank/DDBJ databases">
        <title>Co-occurring genomic capacity for anaerobic methane metabolism and dissimilatory sulfite reduction discovered in the Korarchaeota.</title>
        <authorList>
            <person name="Mckay L.J."/>
            <person name="Dlakic M."/>
            <person name="Fields M.W."/>
            <person name="Delmont T.O."/>
            <person name="Eren A.M."/>
            <person name="Jay Z.J."/>
            <person name="Klingelsmith K.B."/>
            <person name="Rusch D.B."/>
            <person name="Inskeep W.P."/>
        </authorList>
    </citation>
    <scope>NUCLEOTIDE SEQUENCE [LARGE SCALE GENOMIC DNA]</scope>
    <source>
        <strain evidence="2 3">MDKW</strain>
    </source>
</reference>
<dbReference type="OrthoDB" id="50488at2157"/>
<organism evidence="2 3">
    <name type="scientific">Candidatus Methanodesulfokora washburnensis</name>
    <dbReference type="NCBI Taxonomy" id="2478471"/>
    <lineage>
        <taxon>Archaea</taxon>
        <taxon>Thermoproteota</taxon>
        <taxon>Candidatus Korarchaeia</taxon>
        <taxon>Candidatus Korarchaeia incertae sedis</taxon>
        <taxon>Candidatus Methanodesulfokora</taxon>
    </lineage>
</organism>
<dbReference type="PANTHER" id="PTHR42953">
    <property type="entry name" value="HIGH-AFFINITY ZINC UPTAKE SYSTEM PROTEIN ZNUA-RELATED"/>
    <property type="match status" value="1"/>
</dbReference>
<keyword evidence="1" id="KW-1133">Transmembrane helix</keyword>
<keyword evidence="1" id="KW-0472">Membrane</keyword>
<dbReference type="GO" id="GO:0030001">
    <property type="term" value="P:metal ion transport"/>
    <property type="evidence" value="ECO:0007669"/>
    <property type="project" value="InterPro"/>
</dbReference>
<dbReference type="AlphaFoldDB" id="A0A429GZ51"/>
<protein>
    <submittedName>
        <fullName evidence="2">Zinc ABC transporter substrate-binding protein</fullName>
    </submittedName>
</protein>
<gene>
    <name evidence="2" type="ORF">D6D85_00225</name>
</gene>
<dbReference type="InterPro" id="IPR006129">
    <property type="entry name" value="AdhesinB"/>
</dbReference>
<keyword evidence="1" id="KW-0812">Transmembrane</keyword>
<dbReference type="Pfam" id="PF01297">
    <property type="entry name" value="ZnuA"/>
    <property type="match status" value="1"/>
</dbReference>
<feature type="non-terminal residue" evidence="2">
    <location>
        <position position="1"/>
    </location>
</feature>
<proteinExistence type="predicted"/>
<feature type="transmembrane region" description="Helical" evidence="1">
    <location>
        <begin position="292"/>
        <end position="313"/>
    </location>
</feature>
<dbReference type="InterPro" id="IPR006127">
    <property type="entry name" value="ZnuA-like"/>
</dbReference>
<evidence type="ECO:0000256" key="1">
    <source>
        <dbReference type="SAM" id="Phobius"/>
    </source>
</evidence>
<evidence type="ECO:0000313" key="2">
    <source>
        <dbReference type="EMBL" id="RSN79047.1"/>
    </source>
</evidence>
<sequence length="317" mass="35345">EIMRKFILLILMLLILTPLSLKADEKVKIVATIPPLASIAREIAGDRAEVYYIIPTNSDPHQYSLSPRDVSLAESSDLFISVGTEPFIKKLNVRRALSWDDWIKAGIVVKDDNPHYLWLYPENAVKIAETIERKLEEIDPLGKDYYRANLEKFKGSIKELMSWIYSYTSNIRGSCVLLAGSHFSPIADVMGLKVAGILIRGEGKLPSPEDLKSFEENGTRNNARVIIVLATQKESDEGRLAETVSSDTGIPIAYAYGVMFSGNDTYEEFIKYTVAGIKAAVESSRPTGKQDYLCPVAVIVLLAALVISWVRWLSSRK</sequence>
<dbReference type="InterPro" id="IPR050492">
    <property type="entry name" value="Bact_metal-bind_prot9"/>
</dbReference>
<dbReference type="GO" id="GO:0046872">
    <property type="term" value="F:metal ion binding"/>
    <property type="evidence" value="ECO:0007669"/>
    <property type="project" value="InterPro"/>
</dbReference>
<dbReference type="GO" id="GO:0007155">
    <property type="term" value="P:cell adhesion"/>
    <property type="evidence" value="ECO:0007669"/>
    <property type="project" value="InterPro"/>
</dbReference>
<accession>A0A429GZ51</accession>